<dbReference type="PANTHER" id="PTHR47950:SF49">
    <property type="entry name" value="CYTOCHROME P450"/>
    <property type="match status" value="1"/>
</dbReference>
<evidence type="ECO:0000313" key="11">
    <source>
        <dbReference type="EMBL" id="KDP20161.1"/>
    </source>
</evidence>
<evidence type="ECO:0000256" key="7">
    <source>
        <dbReference type="ARBA" id="ARBA00023033"/>
    </source>
</evidence>
<evidence type="ECO:0000313" key="12">
    <source>
        <dbReference type="EMBL" id="KDP34503.1"/>
    </source>
</evidence>
<dbReference type="GO" id="GO:0016705">
    <property type="term" value="F:oxidoreductase activity, acting on paired donors, with incorporation or reduction of molecular oxygen"/>
    <property type="evidence" value="ECO:0007669"/>
    <property type="project" value="InterPro"/>
</dbReference>
<evidence type="ECO:0000256" key="5">
    <source>
        <dbReference type="ARBA" id="ARBA00023002"/>
    </source>
</evidence>
<evidence type="ECO:0000256" key="6">
    <source>
        <dbReference type="ARBA" id="ARBA00023004"/>
    </source>
</evidence>
<protein>
    <submittedName>
        <fullName evidence="11">Uncharacterized protein</fullName>
    </submittedName>
</protein>
<evidence type="ECO:0000256" key="10">
    <source>
        <dbReference type="SAM" id="Coils"/>
    </source>
</evidence>
<dbReference type="Pfam" id="PF00067">
    <property type="entry name" value="p450"/>
    <property type="match status" value="1"/>
</dbReference>
<dbReference type="SUPFAM" id="SSF48264">
    <property type="entry name" value="Cytochrome P450"/>
    <property type="match status" value="1"/>
</dbReference>
<dbReference type="PROSITE" id="PS00086">
    <property type="entry name" value="CYTOCHROME_P450"/>
    <property type="match status" value="1"/>
</dbReference>
<dbReference type="AlphaFoldDB" id="A0A067J8Q3"/>
<keyword evidence="5 9" id="KW-0560">Oxidoreductase</keyword>
<name>A0A067J8Q3_JATCU</name>
<accession>A0A067J8Q3</accession>
<keyword evidence="4 8" id="KW-0479">Metal-binding</keyword>
<evidence type="ECO:0000256" key="3">
    <source>
        <dbReference type="ARBA" id="ARBA00022617"/>
    </source>
</evidence>
<dbReference type="STRING" id="180498.A0A067J8Q3"/>
<dbReference type="Gene3D" id="1.10.630.10">
    <property type="entry name" value="Cytochrome P450"/>
    <property type="match status" value="1"/>
</dbReference>
<dbReference type="EMBL" id="KK920172">
    <property type="protein sequence ID" value="KDP20161.1"/>
    <property type="molecule type" value="Genomic_DNA"/>
</dbReference>
<comment type="similarity">
    <text evidence="2 9">Belongs to the cytochrome P450 family.</text>
</comment>
<evidence type="ECO:0000256" key="2">
    <source>
        <dbReference type="ARBA" id="ARBA00010617"/>
    </source>
</evidence>
<dbReference type="GO" id="GO:0020037">
    <property type="term" value="F:heme binding"/>
    <property type="evidence" value="ECO:0007669"/>
    <property type="project" value="InterPro"/>
</dbReference>
<reference evidence="11 13" key="1">
    <citation type="journal article" date="2014" name="PLoS ONE">
        <title>Global Analysis of Gene Expression Profiles in Physic Nut (Jatropha curcas L.) Seedlings Exposed to Salt Stress.</title>
        <authorList>
            <person name="Zhang L."/>
            <person name="Zhang C."/>
            <person name="Wu P."/>
            <person name="Chen Y."/>
            <person name="Li M."/>
            <person name="Jiang H."/>
            <person name="Wu G."/>
        </authorList>
    </citation>
    <scope>NUCLEOTIDE SEQUENCE [LARGE SCALE GENOMIC DNA]</scope>
    <source>
        <strain evidence="13">cv. GZQX0401</strain>
        <tissue evidence="11">Young leaves</tissue>
    </source>
</reference>
<sequence length="436" mass="49647">MAKLAKLHGPIFSLRLGYQLVVVGSSPAVAAEILRKKDRFLSGRFVPKAIPRPSHELDRIALVWNPSCSDQWKSLRALSRTELFSAKAIESKAALREQKVSEMIEFLGIKQGQVVNVGEVVFATVFNSISNLLFSKDFISFEDEESVSGLKGLMWKLMELGSAPNLADFYPIFSGLDLQGLRKKMSKCLKEMFDIWEIFIKERRERHARNGVVKEDFLDVFISNGFDDEQINWLIHELFSAGTDTTTTTVEWAMAELLKNKEAMNKVCQELEREINKNSINESQVSQFPYLYACIKETFRLHPPAPFLGHQPLETCEVMNYTIPKDSQIIVNIWAVGRDPLAWEDPLLFKPERFLESSLDLKGHDFELLPFSSGRRMCPGLPMAIRFLPLILASLIHYFDWSLPGGEDPAMLDMNDKYGITLQKEKPLLLVPNTKL</sequence>
<organism evidence="11 13">
    <name type="scientific">Jatropha curcas</name>
    <name type="common">Barbados nut</name>
    <dbReference type="NCBI Taxonomy" id="180498"/>
    <lineage>
        <taxon>Eukaryota</taxon>
        <taxon>Viridiplantae</taxon>
        <taxon>Streptophyta</taxon>
        <taxon>Embryophyta</taxon>
        <taxon>Tracheophyta</taxon>
        <taxon>Spermatophyta</taxon>
        <taxon>Magnoliopsida</taxon>
        <taxon>eudicotyledons</taxon>
        <taxon>Gunneridae</taxon>
        <taxon>Pentapetalae</taxon>
        <taxon>rosids</taxon>
        <taxon>fabids</taxon>
        <taxon>Malpighiales</taxon>
        <taxon>Euphorbiaceae</taxon>
        <taxon>Crotonoideae</taxon>
        <taxon>Jatropheae</taxon>
        <taxon>Jatropha</taxon>
    </lineage>
</organism>
<feature type="binding site" description="axial binding residue" evidence="8">
    <location>
        <position position="378"/>
    </location>
    <ligand>
        <name>heme</name>
        <dbReference type="ChEBI" id="CHEBI:30413"/>
    </ligand>
    <ligandPart>
        <name>Fe</name>
        <dbReference type="ChEBI" id="CHEBI:18248"/>
    </ligandPart>
</feature>
<comment type="cofactor">
    <cofactor evidence="1 8">
        <name>heme</name>
        <dbReference type="ChEBI" id="CHEBI:30413"/>
    </cofactor>
</comment>
<dbReference type="PRINTS" id="PR00385">
    <property type="entry name" value="P450"/>
</dbReference>
<evidence type="ECO:0000256" key="9">
    <source>
        <dbReference type="RuleBase" id="RU000461"/>
    </source>
</evidence>
<dbReference type="CDD" id="cd11073">
    <property type="entry name" value="CYP76-like"/>
    <property type="match status" value="1"/>
</dbReference>
<dbReference type="PANTHER" id="PTHR47950">
    <property type="entry name" value="CYTOCHROME P450, FAMILY 76, SUBFAMILY C, POLYPEPTIDE 5-RELATED"/>
    <property type="match status" value="1"/>
</dbReference>
<dbReference type="GO" id="GO:0004497">
    <property type="term" value="F:monooxygenase activity"/>
    <property type="evidence" value="ECO:0007669"/>
    <property type="project" value="UniProtKB-KW"/>
</dbReference>
<keyword evidence="3 8" id="KW-0349">Heme</keyword>
<dbReference type="EMBL" id="KK914525">
    <property type="protein sequence ID" value="KDP34503.1"/>
    <property type="molecule type" value="Genomic_DNA"/>
</dbReference>
<dbReference type="Proteomes" id="UP000027138">
    <property type="component" value="Unassembled WGS sequence"/>
</dbReference>
<dbReference type="InterPro" id="IPR001128">
    <property type="entry name" value="Cyt_P450"/>
</dbReference>
<proteinExistence type="inferred from homology"/>
<feature type="coiled-coil region" evidence="10">
    <location>
        <begin position="254"/>
        <end position="281"/>
    </location>
</feature>
<keyword evidence="6 8" id="KW-0408">Iron</keyword>
<keyword evidence="13" id="KW-1185">Reference proteome</keyword>
<gene>
    <name evidence="11" type="ORF">JCGZ_00026</name>
    <name evidence="12" type="ORF">JCGZ_11053</name>
</gene>
<evidence type="ECO:0000256" key="4">
    <source>
        <dbReference type="ARBA" id="ARBA00022723"/>
    </source>
</evidence>
<dbReference type="FunFam" id="1.10.630.10:FF:000126">
    <property type="entry name" value="Predicted protein"/>
    <property type="match status" value="1"/>
</dbReference>
<keyword evidence="7 9" id="KW-0503">Monooxygenase</keyword>
<evidence type="ECO:0000256" key="8">
    <source>
        <dbReference type="PIRSR" id="PIRSR602401-1"/>
    </source>
</evidence>
<dbReference type="InterPro" id="IPR017972">
    <property type="entry name" value="Cyt_P450_CS"/>
</dbReference>
<dbReference type="PRINTS" id="PR00463">
    <property type="entry name" value="EP450I"/>
</dbReference>
<dbReference type="GO" id="GO:0005506">
    <property type="term" value="F:iron ion binding"/>
    <property type="evidence" value="ECO:0007669"/>
    <property type="project" value="InterPro"/>
</dbReference>
<evidence type="ECO:0000256" key="1">
    <source>
        <dbReference type="ARBA" id="ARBA00001971"/>
    </source>
</evidence>
<dbReference type="InterPro" id="IPR036396">
    <property type="entry name" value="Cyt_P450_sf"/>
</dbReference>
<dbReference type="OrthoDB" id="1877779at2759"/>
<dbReference type="InterPro" id="IPR002401">
    <property type="entry name" value="Cyt_P450_E_grp-I"/>
</dbReference>
<keyword evidence="10" id="KW-0175">Coiled coil</keyword>
<evidence type="ECO:0000313" key="13">
    <source>
        <dbReference type="Proteomes" id="UP000027138"/>
    </source>
</evidence>